<proteinExistence type="predicted"/>
<dbReference type="GO" id="GO:0009279">
    <property type="term" value="C:cell outer membrane"/>
    <property type="evidence" value="ECO:0007669"/>
    <property type="project" value="UniProtKB-SubCell"/>
</dbReference>
<evidence type="ECO:0000256" key="4">
    <source>
        <dbReference type="ARBA" id="ARBA00022692"/>
    </source>
</evidence>
<reference evidence="11" key="1">
    <citation type="submission" date="2018-05" db="EMBL/GenBank/DDBJ databases">
        <authorList>
            <person name="Lanie J.A."/>
            <person name="Ng W.-L."/>
            <person name="Kazmierczak K.M."/>
            <person name="Andrzejewski T.M."/>
            <person name="Davidsen T.M."/>
            <person name="Wayne K.J."/>
            <person name="Tettelin H."/>
            <person name="Glass J.I."/>
            <person name="Rusch D."/>
            <person name="Podicherti R."/>
            <person name="Tsui H.-C.T."/>
            <person name="Winkler M.E."/>
        </authorList>
    </citation>
    <scope>NUCLEOTIDE SEQUENCE</scope>
</reference>
<sequence length="714" mass="77787">AMWFEHVMAFTPAQAGLIPFASPWYPLVPAYPGGPMVPDAGQVAYGSTGTNVDRNTGLNYMGHFDDMEHRDYDGYFPDGDDLTIAFDRNQAHGGYNAGRDMFGSTKEGSRAQINVGYSGDSVEFNSWTHIANMDVSQQYDIDKEVLPWHMVEFNVWGPTKLFSQEFRLSTKNDGPFNMSAGALYWHEKMTQNSNNTTAMAHGSRCFVRLTRDYFGNVVKVEDLGLAYFQGPCGYTDTEIAPHAAAVGAARPVTALERDTNHASLYAMFDYDFSEKMSMSLEMRWTDERERMTGPVYNGNGGVDSCPDNPYIDCIDAPSGGPGSVIVCGSGARCDFIGNGFAQIPATVPSGWRGYAPVPMKEGTFRTGGDYISPKLTLSYQVSDDVLLFGSFAEARKPGGFSTLGIGAFSLDPNADGNPEENQFDEEIMDVFELGFKSVLRDGSLRLNGALFFEDYTDRQVSVQRVIGDQLGNVIRNAAGGEVFGAEVDLALAINNQITLTGGYSYLDSKYTDFKLTSTGAGEISRAGNCSLTTVGGETTCVIDRTGKVFERAPKHAANINLNYSDELRDTGAMFFTELNARYQDDRAVDFDNNAWFKEYWRLDFRAGISKGSWEGTLYVKNLLDDDTVISGGNGPDIGNSDFRFGMVFTDCALYPGGENVPGGGGVSGGCFVPGQNPNGKAFAPSVHAAPSIGNAWYASIPDPRQVGIRVKYSF</sequence>
<keyword evidence="7" id="KW-0798">TonB box</keyword>
<comment type="subcellular location">
    <subcellularLocation>
        <location evidence="1">Cell outer membrane</location>
        <topology evidence="1">Multi-pass membrane protein</topology>
    </subcellularLocation>
</comment>
<feature type="non-terminal residue" evidence="11">
    <location>
        <position position="1"/>
    </location>
</feature>
<organism evidence="11">
    <name type="scientific">marine metagenome</name>
    <dbReference type="NCBI Taxonomy" id="408172"/>
    <lineage>
        <taxon>unclassified sequences</taxon>
        <taxon>metagenomes</taxon>
        <taxon>ecological metagenomes</taxon>
    </lineage>
</organism>
<name>A0A381ZXQ6_9ZZZZ</name>
<dbReference type="EMBL" id="UINC01022904">
    <property type="protein sequence ID" value="SVA93493.1"/>
    <property type="molecule type" value="Genomic_DNA"/>
</dbReference>
<evidence type="ECO:0000256" key="7">
    <source>
        <dbReference type="ARBA" id="ARBA00023077"/>
    </source>
</evidence>
<dbReference type="InterPro" id="IPR000531">
    <property type="entry name" value="Beta-barrel_TonB"/>
</dbReference>
<keyword evidence="2" id="KW-0813">Transport</keyword>
<keyword evidence="4" id="KW-0812">Transmembrane</keyword>
<keyword evidence="6" id="KW-0406">Ion transport</keyword>
<evidence type="ECO:0000256" key="8">
    <source>
        <dbReference type="ARBA" id="ARBA00023136"/>
    </source>
</evidence>
<evidence type="ECO:0000256" key="3">
    <source>
        <dbReference type="ARBA" id="ARBA00022496"/>
    </source>
</evidence>
<evidence type="ECO:0000256" key="2">
    <source>
        <dbReference type="ARBA" id="ARBA00022448"/>
    </source>
</evidence>
<accession>A0A381ZXQ6</accession>
<keyword evidence="8" id="KW-0472">Membrane</keyword>
<evidence type="ECO:0000259" key="10">
    <source>
        <dbReference type="Pfam" id="PF00593"/>
    </source>
</evidence>
<feature type="domain" description="TonB-dependent receptor-like beta-barrel" evidence="10">
    <location>
        <begin position="64"/>
        <end position="622"/>
    </location>
</feature>
<evidence type="ECO:0000256" key="9">
    <source>
        <dbReference type="ARBA" id="ARBA00023237"/>
    </source>
</evidence>
<evidence type="ECO:0000256" key="5">
    <source>
        <dbReference type="ARBA" id="ARBA00023004"/>
    </source>
</evidence>
<dbReference type="PANTHER" id="PTHR32552">
    <property type="entry name" value="FERRICHROME IRON RECEPTOR-RELATED"/>
    <property type="match status" value="1"/>
</dbReference>
<dbReference type="PANTHER" id="PTHR32552:SF81">
    <property type="entry name" value="TONB-DEPENDENT OUTER MEMBRANE RECEPTOR"/>
    <property type="match status" value="1"/>
</dbReference>
<dbReference type="AlphaFoldDB" id="A0A381ZXQ6"/>
<dbReference type="Pfam" id="PF00593">
    <property type="entry name" value="TonB_dep_Rec_b-barrel"/>
    <property type="match status" value="1"/>
</dbReference>
<evidence type="ECO:0000256" key="6">
    <source>
        <dbReference type="ARBA" id="ARBA00023065"/>
    </source>
</evidence>
<dbReference type="Gene3D" id="2.40.170.20">
    <property type="entry name" value="TonB-dependent receptor, beta-barrel domain"/>
    <property type="match status" value="1"/>
</dbReference>
<dbReference type="InterPro" id="IPR036942">
    <property type="entry name" value="Beta-barrel_TonB_sf"/>
</dbReference>
<keyword evidence="9" id="KW-0998">Cell outer membrane</keyword>
<dbReference type="InterPro" id="IPR039426">
    <property type="entry name" value="TonB-dep_rcpt-like"/>
</dbReference>
<keyword evidence="5" id="KW-0408">Iron</keyword>
<keyword evidence="3" id="KW-0410">Iron transport</keyword>
<protein>
    <recommendedName>
        <fullName evidence="10">TonB-dependent receptor-like beta-barrel domain-containing protein</fullName>
    </recommendedName>
</protein>
<gene>
    <name evidence="11" type="ORF">METZ01_LOCUS146347</name>
</gene>
<dbReference type="GO" id="GO:0006826">
    <property type="term" value="P:iron ion transport"/>
    <property type="evidence" value="ECO:0007669"/>
    <property type="project" value="UniProtKB-KW"/>
</dbReference>
<evidence type="ECO:0000313" key="11">
    <source>
        <dbReference type="EMBL" id="SVA93493.1"/>
    </source>
</evidence>
<dbReference type="SUPFAM" id="SSF56935">
    <property type="entry name" value="Porins"/>
    <property type="match status" value="1"/>
</dbReference>
<evidence type="ECO:0000256" key="1">
    <source>
        <dbReference type="ARBA" id="ARBA00004571"/>
    </source>
</evidence>